<name>A0A4Y8LTS4_9BACL</name>
<dbReference type="SUPFAM" id="SSF56281">
    <property type="entry name" value="Metallo-hydrolase/oxidoreductase"/>
    <property type="match status" value="1"/>
</dbReference>
<keyword evidence="5" id="KW-0378">Hydrolase</keyword>
<evidence type="ECO:0000313" key="6">
    <source>
        <dbReference type="Proteomes" id="UP000297900"/>
    </source>
</evidence>
<dbReference type="EMBL" id="SOMN01000022">
    <property type="protein sequence ID" value="TFE24886.1"/>
    <property type="molecule type" value="Genomic_DNA"/>
</dbReference>
<evidence type="ECO:0000256" key="2">
    <source>
        <dbReference type="ARBA" id="ARBA00034301"/>
    </source>
</evidence>
<reference evidence="5 6" key="1">
    <citation type="submission" date="2019-03" db="EMBL/GenBank/DDBJ databases">
        <title>Cohnella endophytica sp. nov., a novel endophytic bacterium isolated from bark of Sonneratia apetala.</title>
        <authorList>
            <person name="Tuo L."/>
        </authorList>
    </citation>
    <scope>NUCLEOTIDE SEQUENCE [LARGE SCALE GENOMIC DNA]</scope>
    <source>
        <strain evidence="5 6">CCTCC AB 208254</strain>
    </source>
</reference>
<dbReference type="Pfam" id="PF12706">
    <property type="entry name" value="Lactamase_B_2"/>
    <property type="match status" value="1"/>
</dbReference>
<keyword evidence="6" id="KW-1185">Reference proteome</keyword>
<protein>
    <submittedName>
        <fullName evidence="5">MBL fold metallo-hydrolase</fullName>
    </submittedName>
</protein>
<accession>A0A4Y8LTS4</accession>
<dbReference type="InterPro" id="IPR036866">
    <property type="entry name" value="RibonucZ/Hydroxyglut_hydro"/>
</dbReference>
<dbReference type="CDD" id="cd16279">
    <property type="entry name" value="metallo-hydrolase-like_MBL-fold"/>
    <property type="match status" value="1"/>
</dbReference>
<feature type="domain" description="Metallo-beta-lactamase" evidence="4">
    <location>
        <begin position="36"/>
        <end position="229"/>
    </location>
</feature>
<dbReference type="InterPro" id="IPR001279">
    <property type="entry name" value="Metallo-B-lactamas"/>
</dbReference>
<dbReference type="Proteomes" id="UP000297900">
    <property type="component" value="Unassembled WGS sequence"/>
</dbReference>
<sequence length="257" mass="29210">MRITFLGNGDSMGTPRVYCDCSVCEEARASGSNRRYRSSLLLEEAGQEPMLLDCGPDWRGQMERQGLKHVSKALLTHAHFDHIGGLTEWADACRWLEKTARLFAPGEVLAEVRQRFPWIERHLPMTVNDEGMRYGRWTITPWKVNHGKNGYSYAYFFEDEKEGTKWAYCSDAINLTDAQKAPLSGLKLLVLGTSYVEEGFPMDTRSVYDMKEGLQLAEEFRPASVIFTHLSHDVDVRVNYDLPAHVRLAATGMKLDV</sequence>
<dbReference type="Gene3D" id="3.60.15.10">
    <property type="entry name" value="Ribonuclease Z/Hydroxyacylglutathione hydrolase-like"/>
    <property type="match status" value="1"/>
</dbReference>
<dbReference type="PANTHER" id="PTHR42663">
    <property type="entry name" value="HYDROLASE C777.06C-RELATED-RELATED"/>
    <property type="match status" value="1"/>
</dbReference>
<comment type="caution">
    <text evidence="5">The sequence shown here is derived from an EMBL/GenBank/DDBJ whole genome shotgun (WGS) entry which is preliminary data.</text>
</comment>
<evidence type="ECO:0000256" key="1">
    <source>
        <dbReference type="ARBA" id="ARBA00034221"/>
    </source>
</evidence>
<comment type="catalytic activity">
    <reaction evidence="1">
        <text>3',5'-cyclic CMP + H2O = CMP + H(+)</text>
        <dbReference type="Rhea" id="RHEA:72675"/>
        <dbReference type="ChEBI" id="CHEBI:15377"/>
        <dbReference type="ChEBI" id="CHEBI:15378"/>
        <dbReference type="ChEBI" id="CHEBI:58003"/>
        <dbReference type="ChEBI" id="CHEBI:60377"/>
    </reaction>
    <physiologicalReaction direction="left-to-right" evidence="1">
        <dbReference type="Rhea" id="RHEA:72676"/>
    </physiologicalReaction>
</comment>
<comment type="function">
    <text evidence="2">Counteracts the endogenous Pycsar antiviral defense system. Phosphodiesterase that enables metal-dependent hydrolysis of host cyclic nucleotide Pycsar defense signals such as cCMP and cUMP.</text>
</comment>
<evidence type="ECO:0000256" key="3">
    <source>
        <dbReference type="ARBA" id="ARBA00048505"/>
    </source>
</evidence>
<dbReference type="OrthoDB" id="9800940at2"/>
<comment type="catalytic activity">
    <reaction evidence="3">
        <text>3',5'-cyclic UMP + H2O = UMP + H(+)</text>
        <dbReference type="Rhea" id="RHEA:70575"/>
        <dbReference type="ChEBI" id="CHEBI:15377"/>
        <dbReference type="ChEBI" id="CHEBI:15378"/>
        <dbReference type="ChEBI" id="CHEBI:57865"/>
        <dbReference type="ChEBI" id="CHEBI:184387"/>
    </reaction>
    <physiologicalReaction direction="left-to-right" evidence="3">
        <dbReference type="Rhea" id="RHEA:70576"/>
    </physiologicalReaction>
</comment>
<proteinExistence type="predicted"/>
<dbReference type="AlphaFoldDB" id="A0A4Y8LTS4"/>
<gene>
    <name evidence="5" type="ORF">E2980_15190</name>
</gene>
<organism evidence="5 6">
    <name type="scientific">Cohnella luojiensis</name>
    <dbReference type="NCBI Taxonomy" id="652876"/>
    <lineage>
        <taxon>Bacteria</taxon>
        <taxon>Bacillati</taxon>
        <taxon>Bacillota</taxon>
        <taxon>Bacilli</taxon>
        <taxon>Bacillales</taxon>
        <taxon>Paenibacillaceae</taxon>
        <taxon>Cohnella</taxon>
    </lineage>
</organism>
<dbReference type="RefSeq" id="WP_135153044.1">
    <property type="nucleotide sequence ID" value="NZ_SOMN01000022.1"/>
</dbReference>
<evidence type="ECO:0000313" key="5">
    <source>
        <dbReference type="EMBL" id="TFE24886.1"/>
    </source>
</evidence>
<dbReference type="GO" id="GO:0016787">
    <property type="term" value="F:hydrolase activity"/>
    <property type="evidence" value="ECO:0007669"/>
    <property type="project" value="UniProtKB-KW"/>
</dbReference>
<evidence type="ECO:0000259" key="4">
    <source>
        <dbReference type="SMART" id="SM00849"/>
    </source>
</evidence>
<dbReference type="PANTHER" id="PTHR42663:SF6">
    <property type="entry name" value="HYDROLASE C777.06C-RELATED"/>
    <property type="match status" value="1"/>
</dbReference>
<dbReference type="SMART" id="SM00849">
    <property type="entry name" value="Lactamase_B"/>
    <property type="match status" value="1"/>
</dbReference>